<dbReference type="OrthoDB" id="10249045at2759"/>
<feature type="region of interest" description="Disordered" evidence="1">
    <location>
        <begin position="178"/>
        <end position="213"/>
    </location>
</feature>
<dbReference type="Pfam" id="PF08634">
    <property type="entry name" value="Pet127"/>
    <property type="match status" value="1"/>
</dbReference>
<dbReference type="EMBL" id="VIBQ01000014">
    <property type="protein sequence ID" value="KAB8349594.1"/>
    <property type="molecule type" value="Genomic_DNA"/>
</dbReference>
<evidence type="ECO:0000256" key="1">
    <source>
        <dbReference type="SAM" id="MobiDB-lite"/>
    </source>
</evidence>
<gene>
    <name evidence="2" type="ORF">FH972_023618</name>
</gene>
<sequence>MLKRAISNGCARSLSPFTCLRCEMRLARSLTFRPTPPAFRISLAHSPLTPSYVRYASSVPATNNDASPVIKELKNEDKKVLDDMYESGPMPPGHRVRQWRKEAKEKYGADLVWAKFIKRKVAVWRKGRKKKAKAALSSQTAAEGSTPTPADNLSDQVEVVKPDEHPTRSEIDKLAGVQGEAAKVERTADNSKPKARRVKERRAKVQPSAQAEKRAARVQTLKEALLAARQKSEKKADKMEAALSHTLSISDLALKAIDAPHPPVPRLSYGLDRVLFNPGVYHLRDPRSRVFNFDPYLEKVIPVEDFDFNTLTAFMTPSTDPTLAKIATDQEKKYVGSTSSMTGVLKHFHFLLSRFRHLNFSMLSKSFPTQSDQMTLMSRAPDAVFLRWKNGTYAVDADKQFDSANVLSMMGKFMEKLLTIDKDTFEKHRVGQSHQLGASEKEVPEAYHYSTIGDFVIRSQLDAYDPRLPGKGIFDLKTRAVLPVRMDTKDFHWGMDYEITDLRGQWQSFEREFHDMARSTMLKYSLQVRLGRMDGIFVAYHNIRRIFGFQYLPLEEMDLVTHGTSDTTLGDRELLLSLQLMNEVFNNATERFPEQTIRFHFEARETSEPFLYVFAEPVSEEEAHKIQSANKEKIEEWERQILGRTKESSTSLITEGDLEQDNISHYLPPRGDTADAAVDQPDLPKLDEAIHPSAAQAAEPGPADRQSNAEPSAPISGASTTTEGAATSQDASDTVNDGHTGFLEQLATEREKKSASDPSKPLLAMVIHVKSTVNGKKLFKAPEDMRVQDKWVLKYGMNEVTDSRRAWSLYEACKARRQKAYSKDEEDAGPQKSDFFVDMLREITEQSKKYREKLDRSDKGRQLRMWDDVKRPG</sequence>
<evidence type="ECO:0000313" key="3">
    <source>
        <dbReference type="Proteomes" id="UP000327013"/>
    </source>
</evidence>
<dbReference type="PANTHER" id="PTHR31014:SF0">
    <property type="entry name" value="MITOCHONDRIAL TRANSLATION SYSTEM COMPONENT PET127-RELATED"/>
    <property type="match status" value="1"/>
</dbReference>
<feature type="region of interest" description="Disordered" evidence="1">
    <location>
        <begin position="134"/>
        <end position="154"/>
    </location>
</feature>
<organism evidence="2 3">
    <name type="scientific">Carpinus fangiana</name>
    <dbReference type="NCBI Taxonomy" id="176857"/>
    <lineage>
        <taxon>Eukaryota</taxon>
        <taxon>Viridiplantae</taxon>
        <taxon>Streptophyta</taxon>
        <taxon>Embryophyta</taxon>
        <taxon>Tracheophyta</taxon>
        <taxon>Spermatophyta</taxon>
        <taxon>Magnoliopsida</taxon>
        <taxon>eudicotyledons</taxon>
        <taxon>Gunneridae</taxon>
        <taxon>Pentapetalae</taxon>
        <taxon>rosids</taxon>
        <taxon>fabids</taxon>
        <taxon>Fagales</taxon>
        <taxon>Betulaceae</taxon>
        <taxon>Carpinus</taxon>
    </lineage>
</organism>
<feature type="compositionally biased region" description="Basic residues" evidence="1">
    <location>
        <begin position="193"/>
        <end position="204"/>
    </location>
</feature>
<dbReference type="GO" id="GO:0000964">
    <property type="term" value="P:mitochondrial RNA 5'-end processing"/>
    <property type="evidence" value="ECO:0007669"/>
    <property type="project" value="TreeGrafter"/>
</dbReference>
<feature type="region of interest" description="Disordered" evidence="1">
    <location>
        <begin position="849"/>
        <end position="873"/>
    </location>
</feature>
<dbReference type="PANTHER" id="PTHR31014">
    <property type="entry name" value="MITOCHONDRIAL TRANSLATION SYSTEM COMPONENT PET127-RELATED"/>
    <property type="match status" value="1"/>
</dbReference>
<comment type="caution">
    <text evidence="2">The sequence shown here is derived from an EMBL/GenBank/DDBJ whole genome shotgun (WGS) entry which is preliminary data.</text>
</comment>
<feature type="compositionally biased region" description="Low complexity" evidence="1">
    <location>
        <begin position="716"/>
        <end position="728"/>
    </location>
</feature>
<protein>
    <recommendedName>
        <fullName evidence="4">Pet127-domain-containing protein</fullName>
    </recommendedName>
</protein>
<name>A0A5N6KVP2_9ROSI</name>
<dbReference type="AlphaFoldDB" id="A0A5N6KVP2"/>
<dbReference type="Proteomes" id="UP000327013">
    <property type="component" value="Unassembled WGS sequence"/>
</dbReference>
<dbReference type="GO" id="GO:0005740">
    <property type="term" value="C:mitochondrial envelope"/>
    <property type="evidence" value="ECO:0007669"/>
    <property type="project" value="TreeGrafter"/>
</dbReference>
<proteinExistence type="predicted"/>
<feature type="region of interest" description="Disordered" evidence="1">
    <location>
        <begin position="695"/>
        <end position="738"/>
    </location>
</feature>
<accession>A0A5N6KVP2</accession>
<evidence type="ECO:0000313" key="2">
    <source>
        <dbReference type="EMBL" id="KAB8349594.1"/>
    </source>
</evidence>
<evidence type="ECO:0008006" key="4">
    <source>
        <dbReference type="Google" id="ProtNLM"/>
    </source>
</evidence>
<feature type="compositionally biased region" description="Basic and acidic residues" evidence="1">
    <location>
        <begin position="182"/>
        <end position="192"/>
    </location>
</feature>
<keyword evidence="3" id="KW-1185">Reference proteome</keyword>
<feature type="compositionally biased region" description="Polar residues" evidence="1">
    <location>
        <begin position="136"/>
        <end position="154"/>
    </location>
</feature>
<dbReference type="InterPro" id="IPR013943">
    <property type="entry name" value="Pet127"/>
</dbReference>
<feature type="region of interest" description="Disordered" evidence="1">
    <location>
        <begin position="646"/>
        <end position="679"/>
    </location>
</feature>
<reference evidence="2 3" key="1">
    <citation type="submission" date="2019-06" db="EMBL/GenBank/DDBJ databases">
        <title>A chromosomal-level reference genome of Carpinus fangiana (Coryloideae, Betulaceae).</title>
        <authorList>
            <person name="Yang X."/>
            <person name="Wang Z."/>
            <person name="Zhang L."/>
            <person name="Hao G."/>
            <person name="Liu J."/>
            <person name="Yang Y."/>
        </authorList>
    </citation>
    <scope>NUCLEOTIDE SEQUENCE [LARGE SCALE GENOMIC DNA]</scope>
    <source>
        <strain evidence="2">Cfa_2016G</strain>
        <tissue evidence="2">Leaf</tissue>
    </source>
</reference>